<evidence type="ECO:0000313" key="5">
    <source>
        <dbReference type="EMBL" id="PRZ43150.1"/>
    </source>
</evidence>
<gene>
    <name evidence="5" type="ORF">CLV47_103208</name>
</gene>
<dbReference type="GO" id="GO:0003677">
    <property type="term" value="F:DNA binding"/>
    <property type="evidence" value="ECO:0007669"/>
    <property type="project" value="UniProtKB-KW"/>
</dbReference>
<dbReference type="EMBL" id="PVUE01000003">
    <property type="protein sequence ID" value="PRZ43150.1"/>
    <property type="molecule type" value="Genomic_DNA"/>
</dbReference>
<dbReference type="CDD" id="cd00090">
    <property type="entry name" value="HTH_ARSR"/>
    <property type="match status" value="1"/>
</dbReference>
<dbReference type="OrthoDB" id="21342at2"/>
<keyword evidence="1" id="KW-0805">Transcription regulation</keyword>
<dbReference type="InterPro" id="IPR011991">
    <property type="entry name" value="ArsR-like_HTH"/>
</dbReference>
<protein>
    <submittedName>
        <fullName evidence="5">Helix-turn-helix protein</fullName>
    </submittedName>
</protein>
<proteinExistence type="predicted"/>
<comment type="caution">
    <text evidence="5">The sequence shown here is derived from an EMBL/GenBank/DDBJ whole genome shotgun (WGS) entry which is preliminary data.</text>
</comment>
<reference evidence="5 6" key="1">
    <citation type="submission" date="2018-03" db="EMBL/GenBank/DDBJ databases">
        <title>Genomic Encyclopedia of Archaeal and Bacterial Type Strains, Phase II (KMG-II): from individual species to whole genera.</title>
        <authorList>
            <person name="Goeker M."/>
        </authorList>
    </citation>
    <scope>NUCLEOTIDE SEQUENCE [LARGE SCALE GENOMIC DNA]</scope>
    <source>
        <strain evidence="5 6">DSM 100065</strain>
    </source>
</reference>
<keyword evidence="3" id="KW-0804">Transcription</keyword>
<feature type="domain" description="HTH arsR-type" evidence="4">
    <location>
        <begin position="18"/>
        <end position="113"/>
    </location>
</feature>
<dbReference type="AlphaFoldDB" id="A0A2T1A3G4"/>
<dbReference type="PROSITE" id="PS50987">
    <property type="entry name" value="HTH_ARSR_2"/>
    <property type="match status" value="1"/>
</dbReference>
<dbReference type="SUPFAM" id="SSF46785">
    <property type="entry name" value="Winged helix' DNA-binding domain"/>
    <property type="match status" value="1"/>
</dbReference>
<evidence type="ECO:0000259" key="4">
    <source>
        <dbReference type="PROSITE" id="PS50987"/>
    </source>
</evidence>
<evidence type="ECO:0000256" key="2">
    <source>
        <dbReference type="ARBA" id="ARBA00023125"/>
    </source>
</evidence>
<dbReference type="InterPro" id="IPR036390">
    <property type="entry name" value="WH_DNA-bd_sf"/>
</dbReference>
<keyword evidence="6" id="KW-1185">Reference proteome</keyword>
<dbReference type="Pfam" id="PF12840">
    <property type="entry name" value="HTH_20"/>
    <property type="match status" value="1"/>
</dbReference>
<dbReference type="Proteomes" id="UP000237752">
    <property type="component" value="Unassembled WGS sequence"/>
</dbReference>
<sequence length="118" mass="12717">MSAENERPGDIAADAVNSSSAAISEWVGTFELFADPTRMKILIAVHAAPEASVSEIAAATGITPNTVTQALATLQGAHVVSCRKDGRYRRWRLSDDAAHQVLHHMKAPHTQLHPDHDT</sequence>
<accession>A0A2T1A3G4</accession>
<dbReference type="InterPro" id="IPR001845">
    <property type="entry name" value="HTH_ArsR_DNA-bd_dom"/>
</dbReference>
<dbReference type="Gene3D" id="1.10.10.10">
    <property type="entry name" value="Winged helix-like DNA-binding domain superfamily/Winged helix DNA-binding domain"/>
    <property type="match status" value="1"/>
</dbReference>
<organism evidence="5 6">
    <name type="scientific">Antricoccus suffuscus</name>
    <dbReference type="NCBI Taxonomy" id="1629062"/>
    <lineage>
        <taxon>Bacteria</taxon>
        <taxon>Bacillati</taxon>
        <taxon>Actinomycetota</taxon>
        <taxon>Actinomycetes</taxon>
        <taxon>Geodermatophilales</taxon>
        <taxon>Antricoccaceae</taxon>
        <taxon>Antricoccus</taxon>
    </lineage>
</organism>
<evidence type="ECO:0000256" key="1">
    <source>
        <dbReference type="ARBA" id="ARBA00023015"/>
    </source>
</evidence>
<name>A0A2T1A3G4_9ACTN</name>
<evidence type="ECO:0000256" key="3">
    <source>
        <dbReference type="ARBA" id="ARBA00023163"/>
    </source>
</evidence>
<dbReference type="GO" id="GO:0003700">
    <property type="term" value="F:DNA-binding transcription factor activity"/>
    <property type="evidence" value="ECO:0007669"/>
    <property type="project" value="InterPro"/>
</dbReference>
<dbReference type="InterPro" id="IPR051081">
    <property type="entry name" value="HTH_MetalResp_TranReg"/>
</dbReference>
<dbReference type="PANTHER" id="PTHR33154:SF33">
    <property type="entry name" value="TRANSCRIPTIONAL REPRESSOR SDPR"/>
    <property type="match status" value="1"/>
</dbReference>
<evidence type="ECO:0000313" key="6">
    <source>
        <dbReference type="Proteomes" id="UP000237752"/>
    </source>
</evidence>
<dbReference type="NCBIfam" id="NF033788">
    <property type="entry name" value="HTH_metalloreg"/>
    <property type="match status" value="1"/>
</dbReference>
<dbReference type="PANTHER" id="PTHR33154">
    <property type="entry name" value="TRANSCRIPTIONAL REGULATOR, ARSR FAMILY"/>
    <property type="match status" value="1"/>
</dbReference>
<dbReference type="InterPro" id="IPR036388">
    <property type="entry name" value="WH-like_DNA-bd_sf"/>
</dbReference>
<dbReference type="RefSeq" id="WP_106348110.1">
    <property type="nucleotide sequence ID" value="NZ_PVUE01000003.1"/>
</dbReference>
<keyword evidence="2" id="KW-0238">DNA-binding</keyword>
<dbReference type="SMART" id="SM00418">
    <property type="entry name" value="HTH_ARSR"/>
    <property type="match status" value="1"/>
</dbReference>